<comment type="caution">
    <text evidence="7">The sequence shown here is derived from an EMBL/GenBank/DDBJ whole genome shotgun (WGS) entry which is preliminary data.</text>
</comment>
<reference evidence="7" key="1">
    <citation type="submission" date="2023-03" db="EMBL/GenBank/DDBJ databases">
        <authorList>
            <person name="Steffen K."/>
            <person name="Cardenas P."/>
        </authorList>
    </citation>
    <scope>NUCLEOTIDE SEQUENCE</scope>
</reference>
<dbReference type="EC" id="3.2.1.51" evidence="2"/>
<accession>A0AA35QYV3</accession>
<keyword evidence="8" id="KW-1185">Reference proteome</keyword>
<dbReference type="SMART" id="SM00812">
    <property type="entry name" value="Alpha_L_fucos"/>
    <property type="match status" value="1"/>
</dbReference>
<dbReference type="GO" id="GO:0004560">
    <property type="term" value="F:alpha-L-fucosidase activity"/>
    <property type="evidence" value="ECO:0007669"/>
    <property type="project" value="UniProtKB-EC"/>
</dbReference>
<proteinExistence type="inferred from homology"/>
<evidence type="ECO:0000313" key="7">
    <source>
        <dbReference type="EMBL" id="CAI7995890.1"/>
    </source>
</evidence>
<keyword evidence="3" id="KW-0732">Signal</keyword>
<dbReference type="EMBL" id="CASHTH010000260">
    <property type="protein sequence ID" value="CAI7995890.1"/>
    <property type="molecule type" value="Genomic_DNA"/>
</dbReference>
<comment type="similarity">
    <text evidence="1">Belongs to the glycosyl hydrolase 29 family.</text>
</comment>
<dbReference type="InterPro" id="IPR057739">
    <property type="entry name" value="Glyco_hydro_29_N"/>
</dbReference>
<evidence type="ECO:0000259" key="6">
    <source>
        <dbReference type="Pfam" id="PF01120"/>
    </source>
</evidence>
<dbReference type="GO" id="GO:0006004">
    <property type="term" value="P:fucose metabolic process"/>
    <property type="evidence" value="ECO:0007669"/>
    <property type="project" value="TreeGrafter"/>
</dbReference>
<dbReference type="SUPFAM" id="SSF51445">
    <property type="entry name" value="(Trans)glycosidases"/>
    <property type="match status" value="1"/>
</dbReference>
<dbReference type="InterPro" id="IPR017853">
    <property type="entry name" value="GH"/>
</dbReference>
<organism evidence="7 8">
    <name type="scientific">Geodia barretti</name>
    <name type="common">Barrett's horny sponge</name>
    <dbReference type="NCBI Taxonomy" id="519541"/>
    <lineage>
        <taxon>Eukaryota</taxon>
        <taxon>Metazoa</taxon>
        <taxon>Porifera</taxon>
        <taxon>Demospongiae</taxon>
        <taxon>Heteroscleromorpha</taxon>
        <taxon>Tetractinellida</taxon>
        <taxon>Astrophorina</taxon>
        <taxon>Geodiidae</taxon>
        <taxon>Geodia</taxon>
    </lineage>
</organism>
<protein>
    <recommendedName>
        <fullName evidence="2">alpha-L-fucosidase</fullName>
        <ecNumber evidence="2">3.2.1.51</ecNumber>
    </recommendedName>
</protein>
<evidence type="ECO:0000313" key="8">
    <source>
        <dbReference type="Proteomes" id="UP001174909"/>
    </source>
</evidence>
<sequence length="233" mass="25806">MPTSDLRHTASRRLAWTKREVGAFFSFNMITMLANVSNTQYFCIGVGGDAKWLPSPDTFNPDMLDVEQWVRTAVAMGAKYAVLTAQHCGGFSMWPTDVYDETGFNYTYSTRYSSFRGGNYDVVKDFVSACAKYGIQPGIYYSLNQNFYLNSAHGAVLNTSLIPGQAKVTQDLYNKIVLAQMRELWTNYGELSEIWFDGACSCAVASAKPSEICLSPLNPTQSTSKAALQTSTM</sequence>
<dbReference type="PANTHER" id="PTHR10030">
    <property type="entry name" value="ALPHA-L-FUCOSIDASE"/>
    <property type="match status" value="1"/>
</dbReference>
<dbReference type="Pfam" id="PF01120">
    <property type="entry name" value="Alpha_L_fucos"/>
    <property type="match status" value="1"/>
</dbReference>
<dbReference type="PANTHER" id="PTHR10030:SF37">
    <property type="entry name" value="ALPHA-L-FUCOSIDASE-RELATED"/>
    <property type="match status" value="1"/>
</dbReference>
<evidence type="ECO:0000256" key="4">
    <source>
        <dbReference type="ARBA" id="ARBA00022801"/>
    </source>
</evidence>
<evidence type="ECO:0000256" key="2">
    <source>
        <dbReference type="ARBA" id="ARBA00012662"/>
    </source>
</evidence>
<dbReference type="Gene3D" id="3.20.20.80">
    <property type="entry name" value="Glycosidases"/>
    <property type="match status" value="1"/>
</dbReference>
<keyword evidence="4" id="KW-0378">Hydrolase</keyword>
<feature type="domain" description="Glycoside hydrolase family 29 N-terminal" evidence="6">
    <location>
        <begin position="49"/>
        <end position="202"/>
    </location>
</feature>
<gene>
    <name evidence="7" type="ORF">GBAR_LOCUS1781</name>
</gene>
<keyword evidence="5" id="KW-0326">Glycosidase</keyword>
<evidence type="ECO:0000256" key="3">
    <source>
        <dbReference type="ARBA" id="ARBA00022729"/>
    </source>
</evidence>
<dbReference type="GO" id="GO:0005764">
    <property type="term" value="C:lysosome"/>
    <property type="evidence" value="ECO:0007669"/>
    <property type="project" value="TreeGrafter"/>
</dbReference>
<dbReference type="InterPro" id="IPR000933">
    <property type="entry name" value="Glyco_hydro_29"/>
</dbReference>
<evidence type="ECO:0000256" key="5">
    <source>
        <dbReference type="ARBA" id="ARBA00023295"/>
    </source>
</evidence>
<dbReference type="Proteomes" id="UP001174909">
    <property type="component" value="Unassembled WGS sequence"/>
</dbReference>
<name>A0AA35QYV3_GEOBA</name>
<evidence type="ECO:0000256" key="1">
    <source>
        <dbReference type="ARBA" id="ARBA00007951"/>
    </source>
</evidence>
<dbReference type="GO" id="GO:0016139">
    <property type="term" value="P:glycoside catabolic process"/>
    <property type="evidence" value="ECO:0007669"/>
    <property type="project" value="TreeGrafter"/>
</dbReference>
<dbReference type="AlphaFoldDB" id="A0AA35QYV3"/>